<name>A0A9P0NEB1_APHGO</name>
<evidence type="ECO:0000256" key="2">
    <source>
        <dbReference type="ARBA" id="ARBA00004300"/>
    </source>
</evidence>
<evidence type="ECO:0000313" key="11">
    <source>
        <dbReference type="Proteomes" id="UP001154329"/>
    </source>
</evidence>
<feature type="coiled-coil region" evidence="8">
    <location>
        <begin position="1376"/>
        <end position="1470"/>
    </location>
</feature>
<evidence type="ECO:0000256" key="1">
    <source>
        <dbReference type="ARBA" id="ARBA00004120"/>
    </source>
</evidence>
<evidence type="ECO:0000256" key="4">
    <source>
        <dbReference type="ARBA" id="ARBA00022794"/>
    </source>
</evidence>
<dbReference type="Proteomes" id="UP001154329">
    <property type="component" value="Chromosome 1"/>
</dbReference>
<feature type="coiled-coil region" evidence="8">
    <location>
        <begin position="1743"/>
        <end position="1827"/>
    </location>
</feature>
<keyword evidence="6" id="KW-0206">Cytoskeleton</keyword>
<dbReference type="GO" id="GO:0097711">
    <property type="term" value="P:ciliary basal body-plasma membrane docking"/>
    <property type="evidence" value="ECO:0007669"/>
    <property type="project" value="TreeGrafter"/>
</dbReference>
<feature type="compositionally biased region" description="Polar residues" evidence="9">
    <location>
        <begin position="538"/>
        <end position="548"/>
    </location>
</feature>
<keyword evidence="5 8" id="KW-0175">Coiled coil</keyword>
<comment type="subcellular location">
    <subcellularLocation>
        <location evidence="1">Cytoplasm</location>
        <location evidence="1">Cytoskeleton</location>
        <location evidence="1">Cilium basal body</location>
    </subcellularLocation>
    <subcellularLocation>
        <location evidence="2">Cytoplasm</location>
        <location evidence="2">Cytoskeleton</location>
        <location evidence="2">Microtubule organizing center</location>
        <location evidence="2">Centrosome</location>
    </subcellularLocation>
</comment>
<gene>
    <name evidence="10" type="ORF">APHIGO_LOCUS2278</name>
</gene>
<dbReference type="Gene3D" id="1.10.287.1490">
    <property type="match status" value="1"/>
</dbReference>
<keyword evidence="3" id="KW-0963">Cytoplasm</keyword>
<keyword evidence="7" id="KW-0966">Cell projection</keyword>
<feature type="coiled-coil region" evidence="8">
    <location>
        <begin position="1522"/>
        <end position="1596"/>
    </location>
</feature>
<dbReference type="GO" id="GO:1905349">
    <property type="term" value="P:ciliary transition zone assembly"/>
    <property type="evidence" value="ECO:0007669"/>
    <property type="project" value="TreeGrafter"/>
</dbReference>
<feature type="coiled-coil region" evidence="8">
    <location>
        <begin position="106"/>
        <end position="168"/>
    </location>
</feature>
<feature type="coiled-coil region" evidence="8">
    <location>
        <begin position="387"/>
        <end position="466"/>
    </location>
</feature>
<reference evidence="10" key="2">
    <citation type="submission" date="2022-10" db="EMBL/GenBank/DDBJ databases">
        <authorList>
            <consortium name="ENA_rothamsted_submissions"/>
            <consortium name="culmorum"/>
            <person name="King R."/>
        </authorList>
    </citation>
    <scope>NUCLEOTIDE SEQUENCE</scope>
</reference>
<evidence type="ECO:0000256" key="5">
    <source>
        <dbReference type="ARBA" id="ARBA00023054"/>
    </source>
</evidence>
<proteinExistence type="predicted"/>
<dbReference type="InterPro" id="IPR026201">
    <property type="entry name" value="Cep290"/>
</dbReference>
<dbReference type="PANTHER" id="PTHR18879">
    <property type="entry name" value="CENTROSOMAL PROTEIN OF 290 KDA"/>
    <property type="match status" value="1"/>
</dbReference>
<organism evidence="10 11">
    <name type="scientific">Aphis gossypii</name>
    <name type="common">Cotton aphid</name>
    <dbReference type="NCBI Taxonomy" id="80765"/>
    <lineage>
        <taxon>Eukaryota</taxon>
        <taxon>Metazoa</taxon>
        <taxon>Ecdysozoa</taxon>
        <taxon>Arthropoda</taxon>
        <taxon>Hexapoda</taxon>
        <taxon>Insecta</taxon>
        <taxon>Pterygota</taxon>
        <taxon>Neoptera</taxon>
        <taxon>Paraneoptera</taxon>
        <taxon>Hemiptera</taxon>
        <taxon>Sternorrhyncha</taxon>
        <taxon>Aphidomorpha</taxon>
        <taxon>Aphidoidea</taxon>
        <taxon>Aphididae</taxon>
        <taxon>Aphidini</taxon>
        <taxon>Aphis</taxon>
        <taxon>Aphis</taxon>
    </lineage>
</organism>
<evidence type="ECO:0000256" key="6">
    <source>
        <dbReference type="ARBA" id="ARBA00023212"/>
    </source>
</evidence>
<feature type="coiled-coil region" evidence="8">
    <location>
        <begin position="693"/>
        <end position="766"/>
    </location>
</feature>
<protein>
    <recommendedName>
        <fullName evidence="12">Centrosomal protein</fullName>
    </recommendedName>
</protein>
<dbReference type="PANTHER" id="PTHR18879:SF20">
    <property type="entry name" value="CENTROSOMAL PROTEIN OF 290 KDA"/>
    <property type="match status" value="1"/>
</dbReference>
<feature type="coiled-coil region" evidence="8">
    <location>
        <begin position="838"/>
        <end position="868"/>
    </location>
</feature>
<feature type="coiled-coil region" evidence="8">
    <location>
        <begin position="1010"/>
        <end position="1123"/>
    </location>
</feature>
<dbReference type="EMBL" id="OU899034">
    <property type="protein sequence ID" value="CAH1713147.1"/>
    <property type="molecule type" value="Genomic_DNA"/>
</dbReference>
<dbReference type="GO" id="GO:0034451">
    <property type="term" value="C:centriolar satellite"/>
    <property type="evidence" value="ECO:0007669"/>
    <property type="project" value="TreeGrafter"/>
</dbReference>
<evidence type="ECO:0000256" key="8">
    <source>
        <dbReference type="SAM" id="Coils"/>
    </source>
</evidence>
<keyword evidence="4" id="KW-0970">Cilium biogenesis/degradation</keyword>
<evidence type="ECO:0000313" key="10">
    <source>
        <dbReference type="EMBL" id="CAH1713147.1"/>
    </source>
</evidence>
<feature type="coiled-coil region" evidence="8">
    <location>
        <begin position="1290"/>
        <end position="1349"/>
    </location>
</feature>
<keyword evidence="11" id="KW-1185">Reference proteome</keyword>
<evidence type="ECO:0000256" key="9">
    <source>
        <dbReference type="SAM" id="MobiDB-lite"/>
    </source>
</evidence>
<evidence type="ECO:0000256" key="7">
    <source>
        <dbReference type="ARBA" id="ARBA00023273"/>
    </source>
</evidence>
<evidence type="ECO:0000256" key="3">
    <source>
        <dbReference type="ARBA" id="ARBA00022490"/>
    </source>
</evidence>
<feature type="coiled-coil region" evidence="8">
    <location>
        <begin position="1853"/>
        <end position="1887"/>
    </location>
</feature>
<reference evidence="10" key="1">
    <citation type="submission" date="2022-02" db="EMBL/GenBank/DDBJ databases">
        <authorList>
            <person name="King R."/>
        </authorList>
    </citation>
    <scope>NUCLEOTIDE SEQUENCE</scope>
</reference>
<accession>A0A9P0NEB1</accession>
<feature type="coiled-coil region" evidence="8">
    <location>
        <begin position="948"/>
        <end position="975"/>
    </location>
</feature>
<dbReference type="GO" id="GO:1905515">
    <property type="term" value="P:non-motile cilium assembly"/>
    <property type="evidence" value="ECO:0007669"/>
    <property type="project" value="TreeGrafter"/>
</dbReference>
<dbReference type="GO" id="GO:0035869">
    <property type="term" value="C:ciliary transition zone"/>
    <property type="evidence" value="ECO:0007669"/>
    <property type="project" value="TreeGrafter"/>
</dbReference>
<feature type="coiled-coil region" evidence="8">
    <location>
        <begin position="196"/>
        <end position="359"/>
    </location>
</feature>
<sequence>MVQLDLNKMLAVSVDDMNEQDLEQWYDEITVTECDQLDFELDRRQCENMFIIFRRILMYKGEQVDSLMTEIEELATKQGEEEARRLKKEEETRTINVDDLSQNDQTEVIRKELIRLEQENERLSSDVQQQKQEVDFKVKELDKITAQLSKVENERDFLRRELDAVQDDISGRQLDDQPIEDNLTMAERFKDLTESVRQKNQHITQLLNDIEISEKENRMLKQLLTSTRDELKNATQHLNTLSAEFGNMKCLQDEYTDRIKTLELNDKGLRSQISELVAEKEKCEEQIDELGEELESRIKQLTELLTRKDEEILNYKSRIGSTDSIENQNTYLAKLQETVARQEDQIIEFQKQVHQATNDINRSAAALERQKKLYNELLIKNKESPELEDLRKKLSETQEQLELGLDKCQKAEEDATEKAEQISKLIIRIREFESGEYGLEEATEQIRKLKQELDVRDNQIKDLIDSSNLLHQEADLLEQDNLAMKEKLGLSVDDVVRPKGMMARHKEAQTKITMLQKQLDECKEVIVNLKLKNRSLNKSTESVKNISSDGEDDRGQIPNKSEISKPETDIGSELEDNVKELIEENESLRKGMHEILDSIHNQDGLSVVRIECQSLERLLEAMDARHVAGWYQPGMRLLARINNLEGVNSNLRHQIHFLHDALTATKQELINTQKEEVKLKKHNVLEEIKGNELSENLKELQIEQEKSLQLEEEVQLFQNKFQQLQDEMKLVNDEYDNEKQKIKLLVDKLEEELKITRNKENDLRERFLELEKSWKTMLENPDQIKRQLSYNVIKVTGLTEELQVIKRMYQCCLEEEQILKKEKQKALEEVWTLKATYSKEIENSLKIQEKQKNELKKLNDQMKNVVDIEEYKILKNDFEVLTAKHREILHLVLFKEDTLKLSLERLMTEVTLLKDQRLHFVIEVSNFYGTNDEMTSIKAENIISNQRAEHSEKMYSLLKDQMEEMESRCKNLEQNLCDMLEANLLCQTEEVRLRETTVNMVDESEYVKMCNQLKEAHNSLEEAIGEKTRLLRILEIAQNQVHDLEQHHKRLDHQHDVLQRRVIELQALSDEKATIDKLMREIANHEVNLMAASVEETKLKTIIQDQQANIAGLECKNDRILEQHESITLHYRTKISRLEKIIFELQRRYHGTVPLVSEQIWVHHKQKLEEALTVTYRKWICDNKPNDFDEIVFIPTKTTEDYRSKYTELQLKELKVQLTCNDLQKKNQLFIERIEKQDNFIESLEKEIMRMDSDCMHNYLSWGIQEFSNDAKLKPKTLDKQISVQSENSFKILEGKLEDLNKQLIIANNNILIEKETNNLTIKKLQTTLKELEDVKGCLEKEIFEKNEQIRKLTVELASNDIPEADTQNPALLATIESLETIISQKEETINRLQELLKECREDHTKEIIELQKNAEAHNINIREKSQKGISSPIHSNNIKSVVNQYMIRITDLEDRIKQADDDLNQANSEKEHWSGVAERRLKEMEQMKSEDDSKEKDAEIVRLNEIIMGFQNRRDTLPAQRDRLRVELDKMKKKLNDYERREKEDKSEIQKLRQQLIYRPHLGGKRDEPISVVKEEALLKKIKTLEVQLDDYKKKDEQNKMLRKLKSDEQVGKWEINKRRQVTNERLQNQLLDMTRECDSLRLNNQRLRDNLMRMEKDRNTLEQKLKLANAAVQSSALANSLVDELTLEKDRLSNELYTLRTAKEMMSGGTSLAEVVVELRRKISTLELLQKGGSNALIKEIETLKDSKSRLLKTKAGLEEENDRLKKIVDRLQLTDNLSGVSSLSSDSDYNNTDNKRTAKLERLVIMLRTAVDKLKEENKNLSLERVVTNIDDKSYVEKLQSELQTTQSYYLDASEKCTQLEQQLQDYRSQYEAVFTENENLKNQLEKKCYLLSKTKTMLQKAAAREQLTIKYPNSQRINNSTSIE</sequence>
<evidence type="ECO:0008006" key="12">
    <source>
        <dbReference type="Google" id="ProtNLM"/>
    </source>
</evidence>
<feature type="coiled-coil region" evidence="8">
    <location>
        <begin position="1625"/>
        <end position="1704"/>
    </location>
</feature>
<feature type="region of interest" description="Disordered" evidence="9">
    <location>
        <begin position="538"/>
        <end position="572"/>
    </location>
</feature>